<dbReference type="InterPro" id="IPR001245">
    <property type="entry name" value="Ser-Thr/Tyr_kinase_cat_dom"/>
</dbReference>
<dbReference type="SUPFAM" id="SSF56112">
    <property type="entry name" value="Protein kinase-like (PK-like)"/>
    <property type="match status" value="1"/>
</dbReference>
<accession>A0A7J8YQK6</accession>
<reference evidence="2 3" key="1">
    <citation type="journal article" date="2019" name="Genome Biol. Evol.">
        <title>Insights into the evolution of the New World diploid cottons (Gossypium, subgenus Houzingenia) based on genome sequencing.</title>
        <authorList>
            <person name="Grover C.E."/>
            <person name="Arick M.A. 2nd"/>
            <person name="Thrash A."/>
            <person name="Conover J.L."/>
            <person name="Sanders W.S."/>
            <person name="Peterson D.G."/>
            <person name="Frelichowski J.E."/>
            <person name="Scheffler J.A."/>
            <person name="Scheffler B.E."/>
            <person name="Wendel J.F."/>
        </authorList>
    </citation>
    <scope>NUCLEOTIDE SEQUENCE [LARGE SCALE GENOMIC DNA]</scope>
    <source>
        <strain evidence="2">185</strain>
        <tissue evidence="2">Leaf</tissue>
    </source>
</reference>
<dbReference type="PROSITE" id="PS50011">
    <property type="entry name" value="PROTEIN_KINASE_DOM"/>
    <property type="match status" value="1"/>
</dbReference>
<gene>
    <name evidence="2" type="ORF">Goari_000044</name>
</gene>
<feature type="domain" description="Protein kinase" evidence="1">
    <location>
        <begin position="1"/>
        <end position="92"/>
    </location>
</feature>
<name>A0A7J8YQK6_GOSAI</name>
<dbReference type="InterPro" id="IPR011009">
    <property type="entry name" value="Kinase-like_dom_sf"/>
</dbReference>
<dbReference type="InterPro" id="IPR000719">
    <property type="entry name" value="Prot_kinase_dom"/>
</dbReference>
<sequence length="97" mass="11012">MAPEVLRDEPSNEKSDIYSFGVILWELATLQQPWGNLNPPQVVAAVGFKGQRLEIPHDLNPQVAAIIEDCWTNEPWKRPSFSNIMDWLKSLIKPSTP</sequence>
<evidence type="ECO:0000313" key="2">
    <source>
        <dbReference type="EMBL" id="MBA0701610.1"/>
    </source>
</evidence>
<dbReference type="InterPro" id="IPR051681">
    <property type="entry name" value="Ser/Thr_Kinases-Pseudokinases"/>
</dbReference>
<dbReference type="PANTHER" id="PTHR44329">
    <property type="entry name" value="SERINE/THREONINE-PROTEIN KINASE TNNI3K-RELATED"/>
    <property type="match status" value="1"/>
</dbReference>
<dbReference type="GO" id="GO:0005524">
    <property type="term" value="F:ATP binding"/>
    <property type="evidence" value="ECO:0007669"/>
    <property type="project" value="InterPro"/>
</dbReference>
<protein>
    <recommendedName>
        <fullName evidence="1">Protein kinase domain-containing protein</fullName>
    </recommendedName>
</protein>
<dbReference type="Pfam" id="PF07714">
    <property type="entry name" value="PK_Tyr_Ser-Thr"/>
    <property type="match status" value="1"/>
</dbReference>
<organism evidence="2 3">
    <name type="scientific">Gossypium aridum</name>
    <name type="common">American cotton</name>
    <name type="synonym">Erioxylum aridum</name>
    <dbReference type="NCBI Taxonomy" id="34290"/>
    <lineage>
        <taxon>Eukaryota</taxon>
        <taxon>Viridiplantae</taxon>
        <taxon>Streptophyta</taxon>
        <taxon>Embryophyta</taxon>
        <taxon>Tracheophyta</taxon>
        <taxon>Spermatophyta</taxon>
        <taxon>Magnoliopsida</taxon>
        <taxon>eudicotyledons</taxon>
        <taxon>Gunneridae</taxon>
        <taxon>Pentapetalae</taxon>
        <taxon>rosids</taxon>
        <taxon>malvids</taxon>
        <taxon>Malvales</taxon>
        <taxon>Malvaceae</taxon>
        <taxon>Malvoideae</taxon>
        <taxon>Gossypium</taxon>
    </lineage>
</organism>
<evidence type="ECO:0000259" key="1">
    <source>
        <dbReference type="PROSITE" id="PS50011"/>
    </source>
</evidence>
<dbReference type="GO" id="GO:0004674">
    <property type="term" value="F:protein serine/threonine kinase activity"/>
    <property type="evidence" value="ECO:0007669"/>
    <property type="project" value="TreeGrafter"/>
</dbReference>
<dbReference type="Proteomes" id="UP000593577">
    <property type="component" value="Unassembled WGS sequence"/>
</dbReference>
<evidence type="ECO:0000313" key="3">
    <source>
        <dbReference type="Proteomes" id="UP000593577"/>
    </source>
</evidence>
<comment type="caution">
    <text evidence="2">The sequence shown here is derived from an EMBL/GenBank/DDBJ whole genome shotgun (WGS) entry which is preliminary data.</text>
</comment>
<dbReference type="AlphaFoldDB" id="A0A7J8YQK6"/>
<keyword evidence="3" id="KW-1185">Reference proteome</keyword>
<dbReference type="Gene3D" id="1.10.510.10">
    <property type="entry name" value="Transferase(Phosphotransferase) domain 1"/>
    <property type="match status" value="1"/>
</dbReference>
<dbReference type="PANTHER" id="PTHR44329:SF281">
    <property type="entry name" value="SERINE_THREONINE-PROTEIN KINASE CTR1"/>
    <property type="match status" value="1"/>
</dbReference>
<proteinExistence type="predicted"/>
<dbReference type="EMBL" id="JABFAA010310828">
    <property type="protein sequence ID" value="MBA0701610.1"/>
    <property type="molecule type" value="Genomic_DNA"/>
</dbReference>